<gene>
    <name evidence="2" type="ORF">F2Q69_00015087</name>
</gene>
<sequence>MFDAAIQIEVPVVRHGPTIRSGARAIRLGFSKAVQQILDQEVQTGQEELLIEEMIQLKIQDQAGSRSSRPNPIQITLPEPNRPNHLYM</sequence>
<feature type="compositionally biased region" description="Polar residues" evidence="1">
    <location>
        <begin position="62"/>
        <end position="74"/>
    </location>
</feature>
<organism evidence="2 3">
    <name type="scientific">Brassica cretica</name>
    <name type="common">Mustard</name>
    <dbReference type="NCBI Taxonomy" id="69181"/>
    <lineage>
        <taxon>Eukaryota</taxon>
        <taxon>Viridiplantae</taxon>
        <taxon>Streptophyta</taxon>
        <taxon>Embryophyta</taxon>
        <taxon>Tracheophyta</taxon>
        <taxon>Spermatophyta</taxon>
        <taxon>Magnoliopsida</taxon>
        <taxon>eudicotyledons</taxon>
        <taxon>Gunneridae</taxon>
        <taxon>Pentapetalae</taxon>
        <taxon>rosids</taxon>
        <taxon>malvids</taxon>
        <taxon>Brassicales</taxon>
        <taxon>Brassicaceae</taxon>
        <taxon>Brassiceae</taxon>
        <taxon>Brassica</taxon>
    </lineage>
</organism>
<protein>
    <submittedName>
        <fullName evidence="2">Uncharacterized protein</fullName>
    </submittedName>
</protein>
<evidence type="ECO:0000256" key="1">
    <source>
        <dbReference type="SAM" id="MobiDB-lite"/>
    </source>
</evidence>
<evidence type="ECO:0000313" key="2">
    <source>
        <dbReference type="EMBL" id="KAF3555959.1"/>
    </source>
</evidence>
<name>A0A8S9QZN3_BRACR</name>
<dbReference type="AlphaFoldDB" id="A0A8S9QZN3"/>
<feature type="region of interest" description="Disordered" evidence="1">
    <location>
        <begin position="61"/>
        <end position="88"/>
    </location>
</feature>
<proteinExistence type="predicted"/>
<reference evidence="2" key="1">
    <citation type="submission" date="2019-12" db="EMBL/GenBank/DDBJ databases">
        <title>Genome sequencing and annotation of Brassica cretica.</title>
        <authorList>
            <person name="Studholme D.J."/>
            <person name="Sarris P."/>
        </authorList>
    </citation>
    <scope>NUCLEOTIDE SEQUENCE</scope>
    <source>
        <strain evidence="2">PFS-109/04</strain>
        <tissue evidence="2">Leaf</tissue>
    </source>
</reference>
<dbReference type="EMBL" id="QGKX02000996">
    <property type="protein sequence ID" value="KAF3555959.1"/>
    <property type="molecule type" value="Genomic_DNA"/>
</dbReference>
<dbReference type="Proteomes" id="UP000712600">
    <property type="component" value="Unassembled WGS sequence"/>
</dbReference>
<evidence type="ECO:0000313" key="3">
    <source>
        <dbReference type="Proteomes" id="UP000712600"/>
    </source>
</evidence>
<comment type="caution">
    <text evidence="2">The sequence shown here is derived from an EMBL/GenBank/DDBJ whole genome shotgun (WGS) entry which is preliminary data.</text>
</comment>
<accession>A0A8S9QZN3</accession>